<dbReference type="Proteomes" id="UP001642360">
    <property type="component" value="Unassembled WGS sequence"/>
</dbReference>
<accession>A0ABC8T8M4</accession>
<gene>
    <name evidence="1" type="ORF">ILEXP_LOCUS34938</name>
</gene>
<evidence type="ECO:0000313" key="1">
    <source>
        <dbReference type="EMBL" id="CAK9165765.1"/>
    </source>
</evidence>
<dbReference type="EMBL" id="CAUOFW020004458">
    <property type="protein sequence ID" value="CAK9165765.1"/>
    <property type="molecule type" value="Genomic_DNA"/>
</dbReference>
<reference evidence="1 2" key="1">
    <citation type="submission" date="2024-02" db="EMBL/GenBank/DDBJ databases">
        <authorList>
            <person name="Vignale AGUSTIN F."/>
            <person name="Sosa J E."/>
            <person name="Modenutti C."/>
        </authorList>
    </citation>
    <scope>NUCLEOTIDE SEQUENCE [LARGE SCALE GENOMIC DNA]</scope>
</reference>
<keyword evidence="2" id="KW-1185">Reference proteome</keyword>
<dbReference type="AlphaFoldDB" id="A0ABC8T8M4"/>
<sequence>MNGRSIVREYSIRERGMGMIPYASTLPWRSNKRTQDLIERSHFVSCRTLINVVVPGTTDERAIN</sequence>
<protein>
    <submittedName>
        <fullName evidence="1">Uncharacterized protein</fullName>
    </submittedName>
</protein>
<comment type="caution">
    <text evidence="1">The sequence shown here is derived from an EMBL/GenBank/DDBJ whole genome shotgun (WGS) entry which is preliminary data.</text>
</comment>
<name>A0ABC8T8M4_9AQUA</name>
<evidence type="ECO:0000313" key="2">
    <source>
        <dbReference type="Proteomes" id="UP001642360"/>
    </source>
</evidence>
<proteinExistence type="predicted"/>
<organism evidence="1 2">
    <name type="scientific">Ilex paraguariensis</name>
    <name type="common">yerba mate</name>
    <dbReference type="NCBI Taxonomy" id="185542"/>
    <lineage>
        <taxon>Eukaryota</taxon>
        <taxon>Viridiplantae</taxon>
        <taxon>Streptophyta</taxon>
        <taxon>Embryophyta</taxon>
        <taxon>Tracheophyta</taxon>
        <taxon>Spermatophyta</taxon>
        <taxon>Magnoliopsida</taxon>
        <taxon>eudicotyledons</taxon>
        <taxon>Gunneridae</taxon>
        <taxon>Pentapetalae</taxon>
        <taxon>asterids</taxon>
        <taxon>campanulids</taxon>
        <taxon>Aquifoliales</taxon>
        <taxon>Aquifoliaceae</taxon>
        <taxon>Ilex</taxon>
    </lineage>
</organism>